<comment type="subcellular location">
    <subcellularLocation>
        <location evidence="1">Membrane</location>
        <topology evidence="1">Multi-pass membrane protein</topology>
    </subcellularLocation>
</comment>
<dbReference type="PANTHER" id="PTHR43791">
    <property type="entry name" value="PERMEASE-RELATED"/>
    <property type="match status" value="1"/>
</dbReference>
<name>A0AAD6UMG8_9AGAR</name>
<organism evidence="7 8">
    <name type="scientific">Mycena pura</name>
    <dbReference type="NCBI Taxonomy" id="153505"/>
    <lineage>
        <taxon>Eukaryota</taxon>
        <taxon>Fungi</taxon>
        <taxon>Dikarya</taxon>
        <taxon>Basidiomycota</taxon>
        <taxon>Agaricomycotina</taxon>
        <taxon>Agaricomycetes</taxon>
        <taxon>Agaricomycetidae</taxon>
        <taxon>Agaricales</taxon>
        <taxon>Marasmiineae</taxon>
        <taxon>Mycenaceae</taxon>
        <taxon>Mycena</taxon>
    </lineage>
</organism>
<evidence type="ECO:0000256" key="6">
    <source>
        <dbReference type="SAM" id="Phobius"/>
    </source>
</evidence>
<feature type="non-terminal residue" evidence="7">
    <location>
        <position position="1"/>
    </location>
</feature>
<keyword evidence="5 6" id="KW-0472">Membrane</keyword>
<feature type="transmembrane region" description="Helical" evidence="6">
    <location>
        <begin position="23"/>
        <end position="46"/>
    </location>
</feature>
<evidence type="ECO:0008006" key="9">
    <source>
        <dbReference type="Google" id="ProtNLM"/>
    </source>
</evidence>
<sequence length="106" mass="12049">AQIITGFVSFGSPHLHTARFEPWQWLMIITGALTLVTAALFWCVLLPDSPTDAWFLARRERAVTVLRLKVNQTGVGSKYFKKEQMIQVLLDPKTWLFALFSALNNV</sequence>
<evidence type="ECO:0000256" key="3">
    <source>
        <dbReference type="ARBA" id="ARBA00022692"/>
    </source>
</evidence>
<keyword evidence="8" id="KW-1185">Reference proteome</keyword>
<dbReference type="SUPFAM" id="SSF103473">
    <property type="entry name" value="MFS general substrate transporter"/>
    <property type="match status" value="1"/>
</dbReference>
<dbReference type="EMBL" id="JARJCW010000151">
    <property type="protein sequence ID" value="KAJ7190373.1"/>
    <property type="molecule type" value="Genomic_DNA"/>
</dbReference>
<evidence type="ECO:0000256" key="1">
    <source>
        <dbReference type="ARBA" id="ARBA00004141"/>
    </source>
</evidence>
<evidence type="ECO:0000256" key="4">
    <source>
        <dbReference type="ARBA" id="ARBA00022989"/>
    </source>
</evidence>
<evidence type="ECO:0000313" key="7">
    <source>
        <dbReference type="EMBL" id="KAJ7190373.1"/>
    </source>
</evidence>
<keyword evidence="3 6" id="KW-0812">Transmembrane</keyword>
<comment type="caution">
    <text evidence="7">The sequence shown here is derived from an EMBL/GenBank/DDBJ whole genome shotgun (WGS) entry which is preliminary data.</text>
</comment>
<dbReference type="GO" id="GO:0016020">
    <property type="term" value="C:membrane"/>
    <property type="evidence" value="ECO:0007669"/>
    <property type="project" value="UniProtKB-SubCell"/>
</dbReference>
<dbReference type="PANTHER" id="PTHR43791:SF36">
    <property type="entry name" value="TRANSPORTER, PUTATIVE (AFU_ORTHOLOGUE AFUA_6G08340)-RELATED"/>
    <property type="match status" value="1"/>
</dbReference>
<dbReference type="InterPro" id="IPR036259">
    <property type="entry name" value="MFS_trans_sf"/>
</dbReference>
<protein>
    <recommendedName>
        <fullName evidence="9">MFS transporter</fullName>
    </recommendedName>
</protein>
<accession>A0AAD6UMG8</accession>
<evidence type="ECO:0000313" key="8">
    <source>
        <dbReference type="Proteomes" id="UP001219525"/>
    </source>
</evidence>
<gene>
    <name evidence="7" type="ORF">GGX14DRAFT_319842</name>
</gene>
<dbReference type="Proteomes" id="UP001219525">
    <property type="component" value="Unassembled WGS sequence"/>
</dbReference>
<dbReference type="GO" id="GO:0022857">
    <property type="term" value="F:transmembrane transporter activity"/>
    <property type="evidence" value="ECO:0007669"/>
    <property type="project" value="TreeGrafter"/>
</dbReference>
<evidence type="ECO:0000256" key="5">
    <source>
        <dbReference type="ARBA" id="ARBA00023136"/>
    </source>
</evidence>
<evidence type="ECO:0000256" key="2">
    <source>
        <dbReference type="ARBA" id="ARBA00022448"/>
    </source>
</evidence>
<proteinExistence type="predicted"/>
<reference evidence="7" key="1">
    <citation type="submission" date="2023-03" db="EMBL/GenBank/DDBJ databases">
        <title>Massive genome expansion in bonnet fungi (Mycena s.s.) driven by repeated elements and novel gene families across ecological guilds.</title>
        <authorList>
            <consortium name="Lawrence Berkeley National Laboratory"/>
            <person name="Harder C.B."/>
            <person name="Miyauchi S."/>
            <person name="Viragh M."/>
            <person name="Kuo A."/>
            <person name="Thoen E."/>
            <person name="Andreopoulos B."/>
            <person name="Lu D."/>
            <person name="Skrede I."/>
            <person name="Drula E."/>
            <person name="Henrissat B."/>
            <person name="Morin E."/>
            <person name="Kohler A."/>
            <person name="Barry K."/>
            <person name="LaButti K."/>
            <person name="Morin E."/>
            <person name="Salamov A."/>
            <person name="Lipzen A."/>
            <person name="Mereny Z."/>
            <person name="Hegedus B."/>
            <person name="Baldrian P."/>
            <person name="Stursova M."/>
            <person name="Weitz H."/>
            <person name="Taylor A."/>
            <person name="Grigoriev I.V."/>
            <person name="Nagy L.G."/>
            <person name="Martin F."/>
            <person name="Kauserud H."/>
        </authorList>
    </citation>
    <scope>NUCLEOTIDE SEQUENCE</scope>
    <source>
        <strain evidence="7">9144</strain>
    </source>
</reference>
<feature type="non-terminal residue" evidence="7">
    <location>
        <position position="106"/>
    </location>
</feature>
<keyword evidence="2" id="KW-0813">Transport</keyword>
<keyword evidence="4 6" id="KW-1133">Transmembrane helix</keyword>
<dbReference type="AlphaFoldDB" id="A0AAD6UMG8"/>